<protein>
    <recommendedName>
        <fullName evidence="4">DUF2993 domain-containing protein</fullName>
    </recommendedName>
</protein>
<dbReference type="EMBL" id="JAUCGR010000001">
    <property type="protein sequence ID" value="MDM7829861.1"/>
    <property type="molecule type" value="Genomic_DNA"/>
</dbReference>
<gene>
    <name evidence="2" type="ORF">QRT05_00825</name>
</gene>
<keyword evidence="3" id="KW-1185">Reference proteome</keyword>
<evidence type="ECO:0000313" key="2">
    <source>
        <dbReference type="EMBL" id="MDM7829861.1"/>
    </source>
</evidence>
<evidence type="ECO:0000256" key="1">
    <source>
        <dbReference type="SAM" id="MobiDB-lite"/>
    </source>
</evidence>
<accession>A0ABT7S2M1</accession>
<feature type="compositionally biased region" description="Polar residues" evidence="1">
    <location>
        <begin position="1"/>
        <end position="10"/>
    </location>
</feature>
<feature type="region of interest" description="Disordered" evidence="1">
    <location>
        <begin position="1"/>
        <end position="23"/>
    </location>
</feature>
<reference evidence="2 3" key="1">
    <citation type="submission" date="2023-06" db="EMBL/GenBank/DDBJ databases">
        <title>Cellulomonas sp. MW9 Whole genome sequence.</title>
        <authorList>
            <person name="Park S."/>
        </authorList>
    </citation>
    <scope>NUCLEOTIDE SEQUENCE [LARGE SCALE GENOMIC DNA]</scope>
    <source>
        <strain evidence="2 3">MW9</strain>
    </source>
</reference>
<organism evidence="2 3">
    <name type="scientific">Cellulomonas edaphi</name>
    <dbReference type="NCBI Taxonomy" id="3053468"/>
    <lineage>
        <taxon>Bacteria</taxon>
        <taxon>Bacillati</taxon>
        <taxon>Actinomycetota</taxon>
        <taxon>Actinomycetes</taxon>
        <taxon>Micrococcales</taxon>
        <taxon>Cellulomonadaceae</taxon>
        <taxon>Cellulomonas</taxon>
    </lineage>
</organism>
<proteinExistence type="predicted"/>
<dbReference type="RefSeq" id="WP_289444287.1">
    <property type="nucleotide sequence ID" value="NZ_JAUCGR010000001.1"/>
</dbReference>
<evidence type="ECO:0000313" key="3">
    <source>
        <dbReference type="Proteomes" id="UP001321453"/>
    </source>
</evidence>
<name>A0ABT7S2M1_9CELL</name>
<comment type="caution">
    <text evidence="2">The sequence shown here is derived from an EMBL/GenBank/DDBJ whole genome shotgun (WGS) entry which is preliminary data.</text>
</comment>
<sequence>MAEPDATTTFPLGRAPRPTTGPELGERVLATIAAETGGRSGGRVSATVDGADIPSLEIDLTGLVVSDARRSSQRTAVHGRERGTVGRLRVEAHPLTVESIPVDLRADAEKVPFSWVEGTDGSLAAELVEPSPEAPLVGTGRVAAPRTAVVAAVERRAAELVAGQGLKLTKLEVDLTSQGPRAVAVAVRAQLRKGILSATATGGARATIDDNLVLTLSDITATSGNPFVAALLAAAKGRLAALEGRRIDLGTQVPAGVHIVDVQLEVGDQLVLTARAG</sequence>
<evidence type="ECO:0008006" key="4">
    <source>
        <dbReference type="Google" id="ProtNLM"/>
    </source>
</evidence>
<dbReference type="Proteomes" id="UP001321453">
    <property type="component" value="Unassembled WGS sequence"/>
</dbReference>